<accession>A0A1F4Y3N6</accession>
<keyword evidence="1" id="KW-0472">Membrane</keyword>
<proteinExistence type="predicted"/>
<comment type="caution">
    <text evidence="2">The sequence shown here is derived from an EMBL/GenBank/DDBJ whole genome shotgun (WGS) entry which is preliminary data.</text>
</comment>
<evidence type="ECO:0000256" key="1">
    <source>
        <dbReference type="SAM" id="Phobius"/>
    </source>
</evidence>
<protein>
    <submittedName>
        <fullName evidence="2">Uncharacterized protein</fullName>
    </submittedName>
</protein>
<keyword evidence="1" id="KW-1133">Transmembrane helix</keyword>
<feature type="transmembrane region" description="Helical" evidence="1">
    <location>
        <begin position="51"/>
        <end position="75"/>
    </location>
</feature>
<reference evidence="2 3" key="1">
    <citation type="journal article" date="2016" name="Nat. Commun.">
        <title>Thousands of microbial genomes shed light on interconnected biogeochemical processes in an aquifer system.</title>
        <authorList>
            <person name="Anantharaman K."/>
            <person name="Brown C.T."/>
            <person name="Hug L.A."/>
            <person name="Sharon I."/>
            <person name="Castelle C.J."/>
            <person name="Probst A.J."/>
            <person name="Thomas B.C."/>
            <person name="Singh A."/>
            <person name="Wilkins M.J."/>
            <person name="Karaoz U."/>
            <person name="Brodie E.L."/>
            <person name="Williams K.H."/>
            <person name="Hubbard S.S."/>
            <person name="Banfield J.F."/>
        </authorList>
    </citation>
    <scope>NUCLEOTIDE SEQUENCE [LARGE SCALE GENOMIC DNA]</scope>
</reference>
<evidence type="ECO:0000313" key="2">
    <source>
        <dbReference type="EMBL" id="OGC88521.1"/>
    </source>
</evidence>
<sequence length="100" mass="11071">MYRLNPIRRRVVRNQVAFVLTASLAVPFLVFEAKLMLRVLDSAFLDSLSVAGATTVLTLVSIASICVFLALWYGVFHLISFLLGKVVLPKGATFLKRLMA</sequence>
<dbReference type="STRING" id="1797247.A2419_02150"/>
<name>A0A1F4Y3N6_9BACT</name>
<dbReference type="AlphaFoldDB" id="A0A1F4Y3N6"/>
<dbReference type="Proteomes" id="UP000176568">
    <property type="component" value="Unassembled WGS sequence"/>
</dbReference>
<keyword evidence="1" id="KW-0812">Transmembrane</keyword>
<dbReference type="EMBL" id="MEXB01000008">
    <property type="protein sequence ID" value="OGC88521.1"/>
    <property type="molecule type" value="Genomic_DNA"/>
</dbReference>
<organism evidence="2 3">
    <name type="scientific">Candidatus Adlerbacteria bacterium RIFOXYC1_FULL_48_26</name>
    <dbReference type="NCBI Taxonomy" id="1797247"/>
    <lineage>
        <taxon>Bacteria</taxon>
        <taxon>Candidatus Adleribacteriota</taxon>
    </lineage>
</organism>
<evidence type="ECO:0000313" key="3">
    <source>
        <dbReference type="Proteomes" id="UP000176568"/>
    </source>
</evidence>
<gene>
    <name evidence="2" type="ORF">A2419_02150</name>
</gene>
<feature type="transmembrane region" description="Helical" evidence="1">
    <location>
        <begin position="12"/>
        <end position="31"/>
    </location>
</feature>